<gene>
    <name evidence="8" type="ORF">S12H4_25702</name>
</gene>
<feature type="non-terminal residue" evidence="8">
    <location>
        <position position="301"/>
    </location>
</feature>
<comment type="catalytic activity">
    <reaction evidence="6">
        <text>RNA(n) + a ribonucleoside 5'-triphosphate = RNA(n+1) + diphosphate</text>
        <dbReference type="Rhea" id="RHEA:21248"/>
        <dbReference type="Rhea" id="RHEA-COMP:14527"/>
        <dbReference type="Rhea" id="RHEA-COMP:17342"/>
        <dbReference type="ChEBI" id="CHEBI:33019"/>
        <dbReference type="ChEBI" id="CHEBI:61557"/>
        <dbReference type="ChEBI" id="CHEBI:140395"/>
        <dbReference type="EC" id="2.7.7.6"/>
    </reaction>
</comment>
<sequence length="301" mass="33773">YLTRRLVDATHDIIVREKDCRTKKGIKISRQEKKDEKFLGRVLGRVLAEKVVDPKTKKTLLKKGELVTDGNLGLLEKHEIQEMQVRSTLLCELHYGVCSQCYGWDFSTRKLVEVGTPVGVIAAQSIGEPGTQLTLRTKQTGGIVGLDVTQGLPRVEELFEARVPKTLSPLAEIAGKVSVIETDDGYKVRIRSVGVKPIEEKEYLIPSVSQLRVKNGQLVEVGAQLASGTLDTREILEIRGLQAVREYLIEEIQKVYDSQGIPINDKHFEIIIRRMSDKVRVKMPGNTSFLPQELVSKARFE</sequence>
<dbReference type="GO" id="GO:0006351">
    <property type="term" value="P:DNA-templated transcription"/>
    <property type="evidence" value="ECO:0007669"/>
    <property type="project" value="InterPro"/>
</dbReference>
<dbReference type="Pfam" id="PF04998">
    <property type="entry name" value="RNA_pol_Rpb1_5"/>
    <property type="match status" value="1"/>
</dbReference>
<dbReference type="EC" id="2.7.7.6" evidence="1"/>
<evidence type="ECO:0000256" key="5">
    <source>
        <dbReference type="ARBA" id="ARBA00023163"/>
    </source>
</evidence>
<dbReference type="CDD" id="cd02655">
    <property type="entry name" value="RNAP_beta'_C"/>
    <property type="match status" value="1"/>
</dbReference>
<keyword evidence="4" id="KW-0548">Nucleotidyltransferase</keyword>
<proteinExistence type="predicted"/>
<organism evidence="8">
    <name type="scientific">marine sediment metagenome</name>
    <dbReference type="NCBI Taxonomy" id="412755"/>
    <lineage>
        <taxon>unclassified sequences</taxon>
        <taxon>metagenomes</taxon>
        <taxon>ecological metagenomes</taxon>
    </lineage>
</organism>
<keyword evidence="3" id="KW-0808">Transferase</keyword>
<reference evidence="8" key="1">
    <citation type="journal article" date="2014" name="Front. Microbiol.">
        <title>High frequency of phylogenetically diverse reductive dehalogenase-homologous genes in deep subseafloor sedimentary metagenomes.</title>
        <authorList>
            <person name="Kawai M."/>
            <person name="Futagami T."/>
            <person name="Toyoda A."/>
            <person name="Takaki Y."/>
            <person name="Nishi S."/>
            <person name="Hori S."/>
            <person name="Arai W."/>
            <person name="Tsubouchi T."/>
            <person name="Morono Y."/>
            <person name="Uchiyama I."/>
            <person name="Ito T."/>
            <person name="Fujiyama A."/>
            <person name="Inagaki F."/>
            <person name="Takami H."/>
        </authorList>
    </citation>
    <scope>NUCLEOTIDE SEQUENCE</scope>
    <source>
        <strain evidence="8">Expedition CK06-06</strain>
    </source>
</reference>
<dbReference type="PANTHER" id="PTHR19376">
    <property type="entry name" value="DNA-DIRECTED RNA POLYMERASE"/>
    <property type="match status" value="1"/>
</dbReference>
<evidence type="ECO:0000256" key="6">
    <source>
        <dbReference type="ARBA" id="ARBA00048552"/>
    </source>
</evidence>
<dbReference type="PANTHER" id="PTHR19376:SF54">
    <property type="entry name" value="DNA-DIRECTED RNA POLYMERASE SUBUNIT BETA"/>
    <property type="match status" value="1"/>
</dbReference>
<dbReference type="Gene3D" id="1.10.1790.20">
    <property type="match status" value="1"/>
</dbReference>
<keyword evidence="5" id="KW-0804">Transcription</keyword>
<evidence type="ECO:0000313" key="8">
    <source>
        <dbReference type="EMBL" id="GAI76630.1"/>
    </source>
</evidence>
<dbReference type="EMBL" id="BARW01014512">
    <property type="protein sequence ID" value="GAI76630.1"/>
    <property type="molecule type" value="Genomic_DNA"/>
</dbReference>
<keyword evidence="2" id="KW-0240">DNA-directed RNA polymerase</keyword>
<name>X1SMQ0_9ZZZZ</name>
<dbReference type="InterPro" id="IPR007081">
    <property type="entry name" value="RNA_pol_Rpb1_5"/>
</dbReference>
<dbReference type="AlphaFoldDB" id="X1SMQ0"/>
<evidence type="ECO:0000256" key="2">
    <source>
        <dbReference type="ARBA" id="ARBA00022478"/>
    </source>
</evidence>
<evidence type="ECO:0000256" key="3">
    <source>
        <dbReference type="ARBA" id="ARBA00022679"/>
    </source>
</evidence>
<evidence type="ECO:0000256" key="1">
    <source>
        <dbReference type="ARBA" id="ARBA00012418"/>
    </source>
</evidence>
<dbReference type="GO" id="GO:0000428">
    <property type="term" value="C:DNA-directed RNA polymerase complex"/>
    <property type="evidence" value="ECO:0007669"/>
    <property type="project" value="UniProtKB-KW"/>
</dbReference>
<feature type="domain" description="RNA polymerase Rpb1" evidence="7">
    <location>
        <begin position="1"/>
        <end position="286"/>
    </location>
</feature>
<dbReference type="GO" id="GO:0003899">
    <property type="term" value="F:DNA-directed RNA polymerase activity"/>
    <property type="evidence" value="ECO:0007669"/>
    <property type="project" value="UniProtKB-EC"/>
</dbReference>
<dbReference type="SUPFAM" id="SSF64484">
    <property type="entry name" value="beta and beta-prime subunits of DNA dependent RNA-polymerase"/>
    <property type="match status" value="1"/>
</dbReference>
<evidence type="ECO:0000259" key="7">
    <source>
        <dbReference type="Pfam" id="PF04998"/>
    </source>
</evidence>
<accession>X1SMQ0</accession>
<dbReference type="GO" id="GO:0003677">
    <property type="term" value="F:DNA binding"/>
    <property type="evidence" value="ECO:0007669"/>
    <property type="project" value="InterPro"/>
</dbReference>
<dbReference type="InterPro" id="IPR045867">
    <property type="entry name" value="DNA-dir_RpoC_beta_prime"/>
</dbReference>
<dbReference type="Gene3D" id="2.40.50.100">
    <property type="match status" value="1"/>
</dbReference>
<protein>
    <recommendedName>
        <fullName evidence="1">DNA-directed RNA polymerase</fullName>
        <ecNumber evidence="1">2.7.7.6</ecNumber>
    </recommendedName>
</protein>
<evidence type="ECO:0000256" key="4">
    <source>
        <dbReference type="ARBA" id="ARBA00022695"/>
    </source>
</evidence>
<comment type="caution">
    <text evidence="8">The sequence shown here is derived from an EMBL/GenBank/DDBJ whole genome shotgun (WGS) entry which is preliminary data.</text>
</comment>
<feature type="non-terminal residue" evidence="8">
    <location>
        <position position="1"/>
    </location>
</feature>